<comment type="similarity">
    <text evidence="1">Belongs to the UPF0751 family.</text>
</comment>
<proteinExistence type="inferred from homology"/>
<accession>A0A5D0MN67</accession>
<gene>
    <name evidence="2" type="ORF">FXF49_04240</name>
</gene>
<dbReference type="AlphaFoldDB" id="A0A5D0MN67"/>
<evidence type="ECO:0000313" key="2">
    <source>
        <dbReference type="EMBL" id="TYB33842.1"/>
    </source>
</evidence>
<name>A0A5D0MN67_FLESI</name>
<protein>
    <submittedName>
        <fullName evidence="2">DUF2325 domain-containing protein</fullName>
    </submittedName>
</protein>
<comment type="caution">
    <text evidence="2">The sequence shown here is derived from an EMBL/GenBank/DDBJ whole genome shotgun (WGS) entry which is preliminary data.</text>
</comment>
<evidence type="ECO:0000256" key="1">
    <source>
        <dbReference type="ARBA" id="ARBA00007189"/>
    </source>
</evidence>
<organism evidence="2 3">
    <name type="scientific">Flexistipes sinusarabici</name>
    <dbReference type="NCBI Taxonomy" id="2352"/>
    <lineage>
        <taxon>Bacteria</taxon>
        <taxon>Pseudomonadati</taxon>
        <taxon>Deferribacterota</taxon>
        <taxon>Deferribacteres</taxon>
        <taxon>Deferribacterales</taxon>
        <taxon>Flexistipitaceae</taxon>
        <taxon>Flexistipes</taxon>
    </lineage>
</organism>
<reference evidence="2 3" key="1">
    <citation type="submission" date="2019-08" db="EMBL/GenBank/DDBJ databases">
        <title>Genomic characterization of a novel candidate phylum (ARYD3) from a high temperature, high salinity tertiary oil reservoir in north central Oklahoma, USA.</title>
        <authorList>
            <person name="Youssef N.H."/>
            <person name="Yadav A."/>
            <person name="Elshahed M.S."/>
        </authorList>
    </citation>
    <scope>NUCLEOTIDE SEQUENCE [LARGE SCALE GENOMIC DNA]</scope>
    <source>
        <strain evidence="2">ARYD1</strain>
    </source>
</reference>
<dbReference type="InterPro" id="IPR016772">
    <property type="entry name" value="UCP020408"/>
</dbReference>
<sequence length="103" mass="11393">MNVYILGGLKRLEKEYKKVGKKHGCKTRVLNTHCTNCNKCLKDSDAVIFMVDNASHKMVQSAKQTCKKNNIPMIFTDKASANSLDNVIACMASRKNNPAACSI</sequence>
<evidence type="ECO:0000313" key="3">
    <source>
        <dbReference type="Proteomes" id="UP000323337"/>
    </source>
</evidence>
<dbReference type="EMBL" id="VSIV01000097">
    <property type="protein sequence ID" value="TYB33842.1"/>
    <property type="molecule type" value="Genomic_DNA"/>
</dbReference>
<dbReference type="Proteomes" id="UP000323337">
    <property type="component" value="Unassembled WGS sequence"/>
</dbReference>
<dbReference type="Pfam" id="PF10087">
    <property type="entry name" value="DUF2325"/>
    <property type="match status" value="1"/>
</dbReference>
<dbReference type="RefSeq" id="WP_303700658.1">
    <property type="nucleotide sequence ID" value="NZ_VSIV01000097.1"/>
</dbReference>